<reference evidence="6 7" key="1">
    <citation type="submission" date="2018-10" db="EMBL/GenBank/DDBJ databases">
        <title>Sequencing the genomes of 1000 actinobacteria strains.</title>
        <authorList>
            <person name="Klenk H.-P."/>
        </authorList>
    </citation>
    <scope>NUCLEOTIDE SEQUENCE [LARGE SCALE GENOMIC DNA]</scope>
    <source>
        <strain evidence="6 7">DSM 45175</strain>
    </source>
</reference>
<dbReference type="InterPro" id="IPR027417">
    <property type="entry name" value="P-loop_NTPase"/>
</dbReference>
<evidence type="ECO:0000256" key="3">
    <source>
        <dbReference type="ARBA" id="ARBA00022840"/>
    </source>
</evidence>
<dbReference type="GO" id="GO:0005524">
    <property type="term" value="F:ATP binding"/>
    <property type="evidence" value="ECO:0007669"/>
    <property type="project" value="UniProtKB-UniRule"/>
</dbReference>
<dbReference type="NCBIfam" id="TIGR03925">
    <property type="entry name" value="T7SS_EccC_b"/>
    <property type="match status" value="1"/>
</dbReference>
<evidence type="ECO:0000256" key="4">
    <source>
        <dbReference type="PROSITE-ProRule" id="PRU00289"/>
    </source>
</evidence>
<dbReference type="GO" id="GO:0006508">
    <property type="term" value="P:proteolysis"/>
    <property type="evidence" value="ECO:0007669"/>
    <property type="project" value="InterPro"/>
</dbReference>
<dbReference type="GO" id="GO:0003677">
    <property type="term" value="F:DNA binding"/>
    <property type="evidence" value="ECO:0007669"/>
    <property type="project" value="InterPro"/>
</dbReference>
<dbReference type="SUPFAM" id="SSF52540">
    <property type="entry name" value="P-loop containing nucleoside triphosphate hydrolases"/>
    <property type="match status" value="4"/>
</dbReference>
<organism evidence="6 7">
    <name type="scientific">Micromonospora pisi</name>
    <dbReference type="NCBI Taxonomy" id="589240"/>
    <lineage>
        <taxon>Bacteria</taxon>
        <taxon>Bacillati</taxon>
        <taxon>Actinomycetota</taxon>
        <taxon>Actinomycetes</taxon>
        <taxon>Micromonosporales</taxon>
        <taxon>Micromonosporaceae</taxon>
        <taxon>Micromonospora</taxon>
    </lineage>
</organism>
<gene>
    <name evidence="6" type="ORF">BDK92_1700</name>
</gene>
<keyword evidence="1" id="KW-0677">Repeat</keyword>
<dbReference type="RefSeq" id="WP_121156173.1">
    <property type="nucleotide sequence ID" value="NZ_RBKT01000001.1"/>
</dbReference>
<feature type="domain" description="FtsK" evidence="5">
    <location>
        <begin position="307"/>
        <end position="496"/>
    </location>
</feature>
<feature type="domain" description="FtsK" evidence="5">
    <location>
        <begin position="942"/>
        <end position="1133"/>
    </location>
</feature>
<comment type="caution">
    <text evidence="6">The sequence shown here is derived from an EMBL/GenBank/DDBJ whole genome shotgun (WGS) entry which is preliminary data.</text>
</comment>
<evidence type="ECO:0000256" key="2">
    <source>
        <dbReference type="ARBA" id="ARBA00022741"/>
    </source>
</evidence>
<dbReference type="InterPro" id="IPR003593">
    <property type="entry name" value="AAA+_ATPase"/>
</dbReference>
<dbReference type="EMBL" id="RBKT01000001">
    <property type="protein sequence ID" value="RKR87424.1"/>
    <property type="molecule type" value="Genomic_DNA"/>
</dbReference>
<protein>
    <submittedName>
        <fullName evidence="6">S-DNA-T family DNA segregation ATPase FtsK/SpoIIIE</fullName>
    </submittedName>
</protein>
<dbReference type="InterPro" id="IPR011600">
    <property type="entry name" value="Pept_C14_caspase"/>
</dbReference>
<dbReference type="PROSITE" id="PS50901">
    <property type="entry name" value="FTSK"/>
    <property type="match status" value="4"/>
</dbReference>
<feature type="binding site" evidence="4">
    <location>
        <begin position="325"/>
        <end position="332"/>
    </location>
    <ligand>
        <name>ATP</name>
        <dbReference type="ChEBI" id="CHEBI:30616"/>
    </ligand>
</feature>
<dbReference type="Proteomes" id="UP000277671">
    <property type="component" value="Unassembled WGS sequence"/>
</dbReference>
<evidence type="ECO:0000256" key="1">
    <source>
        <dbReference type="ARBA" id="ARBA00022737"/>
    </source>
</evidence>
<dbReference type="PANTHER" id="PTHR22683">
    <property type="entry name" value="SPORULATION PROTEIN RELATED"/>
    <property type="match status" value="1"/>
</dbReference>
<dbReference type="SMART" id="SM00382">
    <property type="entry name" value="AAA"/>
    <property type="match status" value="4"/>
</dbReference>
<evidence type="ECO:0000313" key="6">
    <source>
        <dbReference type="EMBL" id="RKR87424.1"/>
    </source>
</evidence>
<dbReference type="NCBIfam" id="NF047832">
    <property type="entry name" value="caspase_w_EACC1"/>
    <property type="match status" value="1"/>
</dbReference>
<dbReference type="Pfam" id="PF01580">
    <property type="entry name" value="FtsK_SpoIIIE"/>
    <property type="match status" value="3"/>
</dbReference>
<sequence length="1446" mass="156860">MGQRLALLIANDRYIDESLSDLYAPREEARDLSSLLADADVGAFDYVRLLENESKSAVERAIETMLQTAGPEDLILLYFSGHGIRSNKRGRLYLAVANTELDALSSTAVSASFVRELLDESDAASSVILLDCCYSGAFDGEGLKSADDLPIDGELSAGYGRYVITATNSVERADDGRPATEVTPRLRSAFTETIIQGLSTGAADITGNGRITPEDLWRYVRLELPRRAPNQSPCQFGRASDEIHIALSRDGHHRQRRHRDQREIRLGDLLGPLEPADDVRLCATEWRRRGLLKVPVGQAQRIDQPAGEPVWLDLASTEGHLLVVGRAGTGKTTLLRTIIGGLALTHTDHEVAFYCLESGGNWLGPMRRLPHVRAVVGDDEVGEVGKLLDQLEQDVLRRKQLFREHELESPTSLRARRASLGAGSYPDVFLVVDRWQDFASLVHDFTARVVDLANKGLGYGVHVAVVDRSWRTIPEELLELPQARIETRLTQPSESLVNPDSAGRLPLNLPGWAILGRRMFRIAVPDLTVSEVETETEAVDPTPDGAAMMVTAIAEAWGTPPFAMAGTGSSAHLAAVPRDDLLTALGVPGYRELLGYTGASTPIGPDQLRVPIGLDEQGEPVLLDLKEAAQGGMGPHGLLVGAVGSGKSELLRTIVTALAMRHSSTELNFLLVDFKGGATFATLDQLPHTSALVTNLSDELPLVERLADALQSELRRRQELLREAGNLSSRWDYERARASNPALAPLPALLVICDEFSELLTAKPDFIDVFVYIGRVGRSLGVHLLLASQRLEEGRLRGLDSSLSYRIGLRTFSMVESRAILGVPDAYELPNAPGHGYLKVDTSGPTRFRAAYVSGPYLAHVPETQADDPELVGRRVLDIVVDRLRTAGPPAHPVWLPPLGDPPSLDTLLHLVHSPTHGLRAAQTTPLVVPVGLVDLPQHQRREPLLLDFGGTTGHAVVVGAPRSGKSTLVSTIMAALALAHTPREVQFFCLDFGGGALANLASLPHVSGITGRRDAEAVRRTVAELENLLEAREVAFDRSNIASIADYRRRRSVGEFPEDPFGDVFLVVDGWSTLRQEYENLEPSITTLAARGPAFGVHLIVTATRWSEIRVSLRELLGLRLELRLGDPSDSEIGRRAAVNVPVGSPGRGLTPDRTHFVAAAPRIDGKPAGDELAVATTALAKWVDESWPGERAPAVRLLPRVLTPAALAELVDPEHEGLAIGVNESALAPVYLEPNRDPHLIVFGDAECGKTNLLRLIARGIVARYSPAQACIVVADYRRGLLGAVEGKHLIGYASSNQVSGQVLGEVRTAMEARLPGPDITPQQLRDRSWWTGPELYVLVDDYDLVATGGSNPLAVLLELLPHARDIGLHLIVSRRMNGVSRALYEPVLQRLREIDTPTLVMSGNREEGAVAGSVRPTALPPGRGTLVRRRDGIQVVQTALVEP</sequence>
<dbReference type="InterPro" id="IPR050206">
    <property type="entry name" value="FtsK/SpoIIIE/SftA"/>
</dbReference>
<keyword evidence="7" id="KW-1185">Reference proteome</keyword>
<feature type="domain" description="FtsK" evidence="5">
    <location>
        <begin position="1229"/>
        <end position="1413"/>
    </location>
</feature>
<feature type="domain" description="FtsK" evidence="5">
    <location>
        <begin position="618"/>
        <end position="818"/>
    </location>
</feature>
<feature type="binding site" evidence="4">
    <location>
        <begin position="960"/>
        <end position="967"/>
    </location>
    <ligand>
        <name>ATP</name>
        <dbReference type="ChEBI" id="CHEBI:30616"/>
    </ligand>
</feature>
<name>A0A495JGC1_9ACTN</name>
<dbReference type="Gene3D" id="3.40.50.300">
    <property type="entry name" value="P-loop containing nucleotide triphosphate hydrolases"/>
    <property type="match status" value="4"/>
</dbReference>
<feature type="binding site" evidence="4">
    <location>
        <begin position="641"/>
        <end position="648"/>
    </location>
    <ligand>
        <name>ATP</name>
        <dbReference type="ChEBI" id="CHEBI:30616"/>
    </ligand>
</feature>
<evidence type="ECO:0000259" key="5">
    <source>
        <dbReference type="PROSITE" id="PS50901"/>
    </source>
</evidence>
<dbReference type="InterPro" id="IPR023837">
    <property type="entry name" value="EccCb-like_Actinobacteria"/>
</dbReference>
<dbReference type="GO" id="GO:0004197">
    <property type="term" value="F:cysteine-type endopeptidase activity"/>
    <property type="evidence" value="ECO:0007669"/>
    <property type="project" value="InterPro"/>
</dbReference>
<evidence type="ECO:0000313" key="7">
    <source>
        <dbReference type="Proteomes" id="UP000277671"/>
    </source>
</evidence>
<proteinExistence type="predicted"/>
<dbReference type="InterPro" id="IPR002543">
    <property type="entry name" value="FtsK_dom"/>
</dbReference>
<dbReference type="SUPFAM" id="SSF52129">
    <property type="entry name" value="Caspase-like"/>
    <property type="match status" value="1"/>
</dbReference>
<dbReference type="Gene3D" id="3.40.50.1460">
    <property type="match status" value="1"/>
</dbReference>
<feature type="binding site" evidence="4">
    <location>
        <begin position="1246"/>
        <end position="1253"/>
    </location>
    <ligand>
        <name>ATP</name>
        <dbReference type="ChEBI" id="CHEBI:30616"/>
    </ligand>
</feature>
<dbReference type="InterPro" id="IPR029030">
    <property type="entry name" value="Caspase-like_dom_sf"/>
</dbReference>
<dbReference type="PANTHER" id="PTHR22683:SF1">
    <property type="entry name" value="TYPE VII SECRETION SYSTEM PROTEIN ESSC"/>
    <property type="match status" value="1"/>
</dbReference>
<accession>A0A495JGC1</accession>
<keyword evidence="2 4" id="KW-0547">Nucleotide-binding</keyword>
<dbReference type="OrthoDB" id="9807790at2"/>
<keyword evidence="3 4" id="KW-0067">ATP-binding</keyword>
<dbReference type="Pfam" id="PF00656">
    <property type="entry name" value="Peptidase_C14"/>
    <property type="match status" value="1"/>
</dbReference>